<keyword evidence="1 2" id="KW-0238">DNA-binding</keyword>
<dbReference type="SUPFAM" id="SSF46689">
    <property type="entry name" value="Homeodomain-like"/>
    <property type="match status" value="1"/>
</dbReference>
<dbReference type="Pfam" id="PF14246">
    <property type="entry name" value="TetR_C_7"/>
    <property type="match status" value="1"/>
</dbReference>
<dbReference type="InterPro" id="IPR001647">
    <property type="entry name" value="HTH_TetR"/>
</dbReference>
<dbReference type="InterPro" id="IPR050109">
    <property type="entry name" value="HTH-type_TetR-like_transc_reg"/>
</dbReference>
<gene>
    <name evidence="4" type="ORF">G4223_12195</name>
</gene>
<feature type="DNA-binding region" description="H-T-H motif" evidence="2">
    <location>
        <begin position="37"/>
        <end position="56"/>
    </location>
</feature>
<accession>A0A7C9UXH0</accession>
<dbReference type="PRINTS" id="PR00455">
    <property type="entry name" value="HTHTETR"/>
</dbReference>
<dbReference type="GO" id="GO:0003700">
    <property type="term" value="F:DNA-binding transcription factor activity"/>
    <property type="evidence" value="ECO:0007669"/>
    <property type="project" value="TreeGrafter"/>
</dbReference>
<feature type="domain" description="HTH tetR-type" evidence="3">
    <location>
        <begin position="14"/>
        <end position="74"/>
    </location>
</feature>
<reference evidence="4 5" key="1">
    <citation type="submission" date="2020-02" db="EMBL/GenBank/DDBJ databases">
        <authorList>
            <person name="Dziuba M."/>
            <person name="Kuznetsov B."/>
            <person name="Mardanov A."/>
            <person name="Ravin N."/>
            <person name="Grouzdev D."/>
        </authorList>
    </citation>
    <scope>NUCLEOTIDE SEQUENCE [LARGE SCALE GENOMIC DNA]</scope>
    <source>
        <strain evidence="4 5">SpK</strain>
    </source>
</reference>
<protein>
    <submittedName>
        <fullName evidence="4">TetR/AcrR family transcriptional regulator</fullName>
    </submittedName>
</protein>
<evidence type="ECO:0000313" key="5">
    <source>
        <dbReference type="Proteomes" id="UP000480684"/>
    </source>
</evidence>
<dbReference type="Gene3D" id="1.10.10.60">
    <property type="entry name" value="Homeodomain-like"/>
    <property type="match status" value="1"/>
</dbReference>
<dbReference type="PANTHER" id="PTHR30055:SF119">
    <property type="entry name" value="NALC"/>
    <property type="match status" value="1"/>
</dbReference>
<evidence type="ECO:0000256" key="1">
    <source>
        <dbReference type="ARBA" id="ARBA00023125"/>
    </source>
</evidence>
<organism evidence="4 5">
    <name type="scientific">Magnetospirillum aberrantis SpK</name>
    <dbReference type="NCBI Taxonomy" id="908842"/>
    <lineage>
        <taxon>Bacteria</taxon>
        <taxon>Pseudomonadati</taxon>
        <taxon>Pseudomonadota</taxon>
        <taxon>Alphaproteobacteria</taxon>
        <taxon>Rhodospirillales</taxon>
        <taxon>Rhodospirillaceae</taxon>
        <taxon>Magnetospirillum</taxon>
    </lineage>
</organism>
<dbReference type="Pfam" id="PF00440">
    <property type="entry name" value="TetR_N"/>
    <property type="match status" value="1"/>
</dbReference>
<evidence type="ECO:0000259" key="3">
    <source>
        <dbReference type="PROSITE" id="PS50977"/>
    </source>
</evidence>
<evidence type="ECO:0000313" key="4">
    <source>
        <dbReference type="EMBL" id="NFV80872.1"/>
    </source>
</evidence>
<dbReference type="Gene3D" id="1.10.357.10">
    <property type="entry name" value="Tetracycline Repressor, domain 2"/>
    <property type="match status" value="1"/>
</dbReference>
<sequence length="210" mass="22819">MGQVSAEKTPTRGELRRQAMLDAASELFLEKGYERTSLSDIVCRSKGSRSTLYEQFGGKEGLLRAMIEQATAVTWQALNSNTFADLGSEEGLCALGICFVHAALAPQSVAVFRVLAAESERVPEVARLFFELGPRSSERILAERFANSALVRDGFASPEQLARVFLGSLLGVLHARRVLGLSVVLDEAEMESHVRVAVRVFLDGVGCCRA</sequence>
<dbReference type="AlphaFoldDB" id="A0A7C9UXH0"/>
<proteinExistence type="predicted"/>
<dbReference type="PANTHER" id="PTHR30055">
    <property type="entry name" value="HTH-TYPE TRANSCRIPTIONAL REGULATOR RUTR"/>
    <property type="match status" value="1"/>
</dbReference>
<comment type="caution">
    <text evidence="4">The sequence shown here is derived from an EMBL/GenBank/DDBJ whole genome shotgun (WGS) entry which is preliminary data.</text>
</comment>
<evidence type="ECO:0000256" key="2">
    <source>
        <dbReference type="PROSITE-ProRule" id="PRU00335"/>
    </source>
</evidence>
<keyword evidence="5" id="KW-1185">Reference proteome</keyword>
<dbReference type="RefSeq" id="WP_163679876.1">
    <property type="nucleotide sequence ID" value="NZ_JAAIYP010000038.1"/>
</dbReference>
<dbReference type="InterPro" id="IPR009057">
    <property type="entry name" value="Homeodomain-like_sf"/>
</dbReference>
<dbReference type="EMBL" id="JAAIYP010000038">
    <property type="protein sequence ID" value="NFV80872.1"/>
    <property type="molecule type" value="Genomic_DNA"/>
</dbReference>
<dbReference type="Proteomes" id="UP000480684">
    <property type="component" value="Unassembled WGS sequence"/>
</dbReference>
<dbReference type="InterPro" id="IPR039536">
    <property type="entry name" value="TetR_C_Proteobacteria"/>
</dbReference>
<name>A0A7C9UXH0_9PROT</name>
<dbReference type="GO" id="GO:0000976">
    <property type="term" value="F:transcription cis-regulatory region binding"/>
    <property type="evidence" value="ECO:0007669"/>
    <property type="project" value="TreeGrafter"/>
</dbReference>
<dbReference type="PROSITE" id="PS50977">
    <property type="entry name" value="HTH_TETR_2"/>
    <property type="match status" value="1"/>
</dbReference>